<dbReference type="OMA" id="SHIVFTI"/>
<dbReference type="WBParaSite" id="HCON_00037405-00001">
    <property type="protein sequence ID" value="HCON_00037405-00001"/>
    <property type="gene ID" value="HCON_00037405"/>
</dbReference>
<evidence type="ECO:0000256" key="5">
    <source>
        <dbReference type="ARBA" id="ARBA00022989"/>
    </source>
</evidence>
<dbReference type="InterPro" id="IPR000175">
    <property type="entry name" value="Na/ntran_symport"/>
</dbReference>
<reference evidence="10" key="1">
    <citation type="submission" date="2020-12" db="UniProtKB">
        <authorList>
            <consortium name="WormBaseParasite"/>
        </authorList>
    </citation>
    <scope>IDENTIFICATION</scope>
    <source>
        <strain evidence="10">MHco3</strain>
    </source>
</reference>
<name>A0A7I5E6X1_HAECO</name>
<feature type="transmembrane region" description="Helical" evidence="8">
    <location>
        <begin position="255"/>
        <end position="278"/>
    </location>
</feature>
<evidence type="ECO:0000256" key="3">
    <source>
        <dbReference type="ARBA" id="ARBA00022692"/>
    </source>
</evidence>
<keyword evidence="6 8" id="KW-0472">Membrane</keyword>
<evidence type="ECO:0000313" key="9">
    <source>
        <dbReference type="Proteomes" id="UP000025227"/>
    </source>
</evidence>
<evidence type="ECO:0000256" key="6">
    <source>
        <dbReference type="ARBA" id="ARBA00023136"/>
    </source>
</evidence>
<keyword evidence="9" id="KW-1185">Reference proteome</keyword>
<dbReference type="SUPFAM" id="SSF161070">
    <property type="entry name" value="SNF-like"/>
    <property type="match status" value="1"/>
</dbReference>
<keyword evidence="2" id="KW-0813">Transport</keyword>
<dbReference type="PANTHER" id="PTHR11616">
    <property type="entry name" value="SODIUM/CHLORIDE DEPENDENT TRANSPORTER"/>
    <property type="match status" value="1"/>
</dbReference>
<dbReference type="PROSITE" id="PS50267">
    <property type="entry name" value="NA_NEUROTRAN_SYMP_3"/>
    <property type="match status" value="1"/>
</dbReference>
<feature type="binding site" evidence="7">
    <location>
        <position position="97"/>
    </location>
    <ligand>
        <name>Na(+)</name>
        <dbReference type="ChEBI" id="CHEBI:29101"/>
        <label>1</label>
    </ligand>
</feature>
<sequence>MSATMDQHGMFNWEMFLALLIAWIITCLSIIRGVSVIGKISFLTATLPYVIIVIMFIRGVTMDGSKTGIDYYLLKPDMSKVFRLKTWLEAAKQLSFSLEIGFGGLLALASYNKKDHNCFRDAIIVILCDSLMSIIGGVAVFSTLGSLSKSSGKLIDVLFSYDAPSITFVTYPQAISTMPVPELFAFLFFFMLFLLGISSQFGTTQEIITTFTDQFPALRRWKWAVAIGLCVFCLLGGLIMCWQSGFYWFQLFFNSIGGIAVLILCVVEVVSITYVYGISNIIRDIRENLGYPKSRMTTIFGASGYYISLCWTVLTPLILMVVIVTGIVSDISSTADEYSNLFLTYLPLLVIPSFTFINIWYFTKKGKSWKQVFRSQPQLPSSIETGAKEIRITPATLTSNSKISASD</sequence>
<dbReference type="OrthoDB" id="6581954at2759"/>
<keyword evidence="7" id="KW-0915">Sodium</keyword>
<keyword evidence="4" id="KW-0769">Symport</keyword>
<dbReference type="AlphaFoldDB" id="A0A7I5E6X1"/>
<evidence type="ECO:0000256" key="4">
    <source>
        <dbReference type="ARBA" id="ARBA00022847"/>
    </source>
</evidence>
<accession>A0A7I5E6X1</accession>
<feature type="transmembrane region" description="Helical" evidence="8">
    <location>
        <begin position="15"/>
        <end position="35"/>
    </location>
</feature>
<feature type="transmembrane region" description="Helical" evidence="8">
    <location>
        <begin position="299"/>
        <end position="329"/>
    </location>
</feature>
<organism evidence="9 10">
    <name type="scientific">Haemonchus contortus</name>
    <name type="common">Barber pole worm</name>
    <dbReference type="NCBI Taxonomy" id="6289"/>
    <lineage>
        <taxon>Eukaryota</taxon>
        <taxon>Metazoa</taxon>
        <taxon>Ecdysozoa</taxon>
        <taxon>Nematoda</taxon>
        <taxon>Chromadorea</taxon>
        <taxon>Rhabditida</taxon>
        <taxon>Rhabditina</taxon>
        <taxon>Rhabditomorpha</taxon>
        <taxon>Strongyloidea</taxon>
        <taxon>Trichostrongylidae</taxon>
        <taxon>Haemonchus</taxon>
    </lineage>
</organism>
<keyword evidence="5 8" id="KW-1133">Transmembrane helix</keyword>
<evidence type="ECO:0000256" key="8">
    <source>
        <dbReference type="SAM" id="Phobius"/>
    </source>
</evidence>
<evidence type="ECO:0000313" key="10">
    <source>
        <dbReference type="WBParaSite" id="HCON_00037405-00001"/>
    </source>
</evidence>
<keyword evidence="3 8" id="KW-0812">Transmembrane</keyword>
<dbReference type="PANTHER" id="PTHR11616:SF326">
    <property type="entry name" value="SODIUM-DEPENDENT TRANSPORTER SNF-5"/>
    <property type="match status" value="1"/>
</dbReference>
<keyword evidence="7" id="KW-0479">Metal-binding</keyword>
<dbReference type="InterPro" id="IPR037272">
    <property type="entry name" value="SNS_sf"/>
</dbReference>
<feature type="transmembrane region" description="Helical" evidence="8">
    <location>
        <begin position="223"/>
        <end position="249"/>
    </location>
</feature>
<dbReference type="GO" id="GO:0046872">
    <property type="term" value="F:metal ion binding"/>
    <property type="evidence" value="ECO:0007669"/>
    <property type="project" value="UniProtKB-KW"/>
</dbReference>
<evidence type="ECO:0000256" key="1">
    <source>
        <dbReference type="ARBA" id="ARBA00004141"/>
    </source>
</evidence>
<feature type="transmembrane region" description="Helical" evidence="8">
    <location>
        <begin position="123"/>
        <end position="144"/>
    </location>
</feature>
<feature type="transmembrane region" description="Helical" evidence="8">
    <location>
        <begin position="341"/>
        <end position="362"/>
    </location>
</feature>
<feature type="binding site" evidence="7">
    <location>
        <position position="195"/>
    </location>
    <ligand>
        <name>Na(+)</name>
        <dbReference type="ChEBI" id="CHEBI:29101"/>
        <label>1</label>
    </ligand>
</feature>
<dbReference type="GO" id="GO:0005886">
    <property type="term" value="C:plasma membrane"/>
    <property type="evidence" value="ECO:0007669"/>
    <property type="project" value="TreeGrafter"/>
</dbReference>
<feature type="transmembrane region" description="Helical" evidence="8">
    <location>
        <begin position="42"/>
        <end position="61"/>
    </location>
</feature>
<dbReference type="Proteomes" id="UP000025227">
    <property type="component" value="Unplaced"/>
</dbReference>
<evidence type="ECO:0000256" key="2">
    <source>
        <dbReference type="ARBA" id="ARBA00022448"/>
    </source>
</evidence>
<feature type="transmembrane region" description="Helical" evidence="8">
    <location>
        <begin position="183"/>
        <end position="202"/>
    </location>
</feature>
<proteinExistence type="predicted"/>
<comment type="subcellular location">
    <subcellularLocation>
        <location evidence="1">Membrane</location>
        <topology evidence="1">Multi-pass membrane protein</topology>
    </subcellularLocation>
</comment>
<dbReference type="GO" id="GO:0005332">
    <property type="term" value="F:gamma-aminobutyric acid:sodium:chloride symporter activity"/>
    <property type="evidence" value="ECO:0007669"/>
    <property type="project" value="TreeGrafter"/>
</dbReference>
<dbReference type="GO" id="GO:0043005">
    <property type="term" value="C:neuron projection"/>
    <property type="evidence" value="ECO:0007669"/>
    <property type="project" value="TreeGrafter"/>
</dbReference>
<protein>
    <submittedName>
        <fullName evidence="10">Sodium:neurotransmitter symporter family protein</fullName>
    </submittedName>
</protein>
<feature type="binding site" evidence="7">
    <location>
        <position position="199"/>
    </location>
    <ligand>
        <name>Na(+)</name>
        <dbReference type="ChEBI" id="CHEBI:29101"/>
        <label>1</label>
    </ligand>
</feature>
<evidence type="ECO:0000256" key="7">
    <source>
        <dbReference type="PIRSR" id="PIRSR600175-1"/>
    </source>
</evidence>
<dbReference type="PRINTS" id="PR00176">
    <property type="entry name" value="NANEUSMPORT"/>
</dbReference>
<dbReference type="Pfam" id="PF00209">
    <property type="entry name" value="SNF"/>
    <property type="match status" value="1"/>
</dbReference>